<protein>
    <submittedName>
        <fullName evidence="1">Uncharacterized protein</fullName>
    </submittedName>
</protein>
<proteinExistence type="predicted"/>
<comment type="caution">
    <text evidence="1">The sequence shown here is derived from an EMBL/GenBank/DDBJ whole genome shotgun (WGS) entry which is preliminary data.</text>
</comment>
<accession>A0AAV0XHX4</accession>
<dbReference type="Proteomes" id="UP001160148">
    <property type="component" value="Unassembled WGS sequence"/>
</dbReference>
<gene>
    <name evidence="1" type="ORF">MEUPH1_LOCUS21818</name>
</gene>
<name>A0AAV0XHX4_9HEMI</name>
<evidence type="ECO:0000313" key="2">
    <source>
        <dbReference type="Proteomes" id="UP001160148"/>
    </source>
</evidence>
<evidence type="ECO:0000313" key="1">
    <source>
        <dbReference type="EMBL" id="CAI6367329.1"/>
    </source>
</evidence>
<dbReference type="EMBL" id="CARXXK010000004">
    <property type="protein sequence ID" value="CAI6367329.1"/>
    <property type="molecule type" value="Genomic_DNA"/>
</dbReference>
<dbReference type="AlphaFoldDB" id="A0AAV0XHX4"/>
<keyword evidence="2" id="KW-1185">Reference proteome</keyword>
<sequence>MAFAIFRHGWSEVWIRIGGMRVEHLLSDCGSFLSDFLFVSSVSEGGVDMVSLESEYSDPSTETERERLLLLVVLSVSGIDEQLVAMASFFRVIEFSGGETVLDWLALRFFDVVGKSLRHE</sequence>
<organism evidence="1 2">
    <name type="scientific">Macrosiphum euphorbiae</name>
    <name type="common">potato aphid</name>
    <dbReference type="NCBI Taxonomy" id="13131"/>
    <lineage>
        <taxon>Eukaryota</taxon>
        <taxon>Metazoa</taxon>
        <taxon>Ecdysozoa</taxon>
        <taxon>Arthropoda</taxon>
        <taxon>Hexapoda</taxon>
        <taxon>Insecta</taxon>
        <taxon>Pterygota</taxon>
        <taxon>Neoptera</taxon>
        <taxon>Paraneoptera</taxon>
        <taxon>Hemiptera</taxon>
        <taxon>Sternorrhyncha</taxon>
        <taxon>Aphidomorpha</taxon>
        <taxon>Aphidoidea</taxon>
        <taxon>Aphididae</taxon>
        <taxon>Macrosiphini</taxon>
        <taxon>Macrosiphum</taxon>
    </lineage>
</organism>
<reference evidence="1 2" key="1">
    <citation type="submission" date="2023-01" db="EMBL/GenBank/DDBJ databases">
        <authorList>
            <person name="Whitehead M."/>
        </authorList>
    </citation>
    <scope>NUCLEOTIDE SEQUENCE [LARGE SCALE GENOMIC DNA]</scope>
</reference>